<comment type="caution">
    <text evidence="1">The sequence shown here is derived from an EMBL/GenBank/DDBJ whole genome shotgun (WGS) entry which is preliminary data.</text>
</comment>
<sequence>MTDSDRLDDYLQDDAGVILLMKTIVTIVIIAAHDKFASVDDLENFEAVRERAQLRCYVWDWPMPDNHHFISPCDLSKGGMAEVIEEVNADKGLEFYSIIYSYDQDEPTRARFRVKYKTPRRWKWMANDFVTKYKICAEPLRPIDRFLDYESLLRGSYAR</sequence>
<evidence type="ECO:0000313" key="1">
    <source>
        <dbReference type="EMBL" id="KAF4702354.1"/>
    </source>
</evidence>
<reference evidence="1 2" key="1">
    <citation type="submission" date="2020-04" db="EMBL/GenBank/DDBJ databases">
        <title>Perkinsus olseni comparative genomics.</title>
        <authorList>
            <person name="Bogema D.R."/>
        </authorList>
    </citation>
    <scope>NUCLEOTIDE SEQUENCE [LARGE SCALE GENOMIC DNA]</scope>
    <source>
        <strain evidence="1 2">ATCC PRA-207</strain>
    </source>
</reference>
<evidence type="ECO:0000313" key="2">
    <source>
        <dbReference type="Proteomes" id="UP000553632"/>
    </source>
</evidence>
<accession>A0A7J6Q1H0</accession>
<organism evidence="1 2">
    <name type="scientific">Perkinsus olseni</name>
    <name type="common">Perkinsus atlanticus</name>
    <dbReference type="NCBI Taxonomy" id="32597"/>
    <lineage>
        <taxon>Eukaryota</taxon>
        <taxon>Sar</taxon>
        <taxon>Alveolata</taxon>
        <taxon>Perkinsozoa</taxon>
        <taxon>Perkinsea</taxon>
        <taxon>Perkinsida</taxon>
        <taxon>Perkinsidae</taxon>
        <taxon>Perkinsus</taxon>
    </lineage>
</organism>
<proteinExistence type="predicted"/>
<name>A0A7J6Q1H0_PEROL</name>
<dbReference type="EMBL" id="JABANO010036113">
    <property type="protein sequence ID" value="KAF4702354.1"/>
    <property type="molecule type" value="Genomic_DNA"/>
</dbReference>
<gene>
    <name evidence="1" type="ORF">FOZ63_033390</name>
</gene>
<dbReference type="AlphaFoldDB" id="A0A7J6Q1H0"/>
<keyword evidence="2" id="KW-1185">Reference proteome</keyword>
<dbReference type="Proteomes" id="UP000553632">
    <property type="component" value="Unassembled WGS sequence"/>
</dbReference>
<protein>
    <submittedName>
        <fullName evidence="1">Uncharacterized protein</fullName>
    </submittedName>
</protein>